<protein>
    <submittedName>
        <fullName evidence="1">Uncharacterized protein</fullName>
    </submittedName>
</protein>
<evidence type="ECO:0000313" key="1">
    <source>
        <dbReference type="EMBL" id="KAB1080981.1"/>
    </source>
</evidence>
<organism evidence="1 2">
    <name type="scientific">Methylobacterium soli</name>
    <dbReference type="NCBI Taxonomy" id="553447"/>
    <lineage>
        <taxon>Bacteria</taxon>
        <taxon>Pseudomonadati</taxon>
        <taxon>Pseudomonadota</taxon>
        <taxon>Alphaproteobacteria</taxon>
        <taxon>Hyphomicrobiales</taxon>
        <taxon>Methylobacteriaceae</taxon>
        <taxon>Methylobacterium</taxon>
    </lineage>
</organism>
<dbReference type="Proteomes" id="UP000474159">
    <property type="component" value="Unassembled WGS sequence"/>
</dbReference>
<proteinExistence type="predicted"/>
<accession>A0A6L3T6H5</accession>
<dbReference type="RefSeq" id="WP_150997701.1">
    <property type="nucleotide sequence ID" value="NZ_BPQY01000024.1"/>
</dbReference>
<name>A0A6L3T6H5_9HYPH</name>
<gene>
    <name evidence="1" type="ORF">F6X53_04720</name>
</gene>
<keyword evidence="2" id="KW-1185">Reference proteome</keyword>
<sequence>MLVFIPAVAGKDLDDPAFDDLVINAHPVPAADVFAHGLSRPDTPAERDEVRARDRVAVSAGADWMRGERLQLTNASALPRTPC</sequence>
<evidence type="ECO:0000313" key="2">
    <source>
        <dbReference type="Proteomes" id="UP000474159"/>
    </source>
</evidence>
<reference evidence="1 2" key="1">
    <citation type="submission" date="2019-09" db="EMBL/GenBank/DDBJ databases">
        <title>YIM 48816 draft genome.</title>
        <authorList>
            <person name="Jiang L."/>
        </authorList>
    </citation>
    <scope>NUCLEOTIDE SEQUENCE [LARGE SCALE GENOMIC DNA]</scope>
    <source>
        <strain evidence="1 2">YIM 48816</strain>
    </source>
</reference>
<dbReference type="EMBL" id="VZZK01000003">
    <property type="protein sequence ID" value="KAB1080981.1"/>
    <property type="molecule type" value="Genomic_DNA"/>
</dbReference>
<dbReference type="AlphaFoldDB" id="A0A6L3T6H5"/>
<comment type="caution">
    <text evidence="1">The sequence shown here is derived from an EMBL/GenBank/DDBJ whole genome shotgun (WGS) entry which is preliminary data.</text>
</comment>